<name>A0A453HU49_AEGTS</name>
<keyword evidence="3" id="KW-1185">Reference proteome</keyword>
<dbReference type="AlphaFoldDB" id="A0A453HU49"/>
<protein>
    <submittedName>
        <fullName evidence="2">Uncharacterized protein</fullName>
    </submittedName>
</protein>
<dbReference type="EnsemblPlants" id="AET4Gv20309600.9">
    <property type="protein sequence ID" value="AET4Gv20309600.9"/>
    <property type="gene ID" value="AET4Gv20309600"/>
</dbReference>
<accession>A0A453HU49</accession>
<reference evidence="3" key="1">
    <citation type="journal article" date="2014" name="Science">
        <title>Ancient hybridizations among the ancestral genomes of bread wheat.</title>
        <authorList>
            <consortium name="International Wheat Genome Sequencing Consortium,"/>
            <person name="Marcussen T."/>
            <person name="Sandve S.R."/>
            <person name="Heier L."/>
            <person name="Spannagl M."/>
            <person name="Pfeifer M."/>
            <person name="Jakobsen K.S."/>
            <person name="Wulff B.B."/>
            <person name="Steuernagel B."/>
            <person name="Mayer K.F."/>
            <person name="Olsen O.A."/>
        </authorList>
    </citation>
    <scope>NUCLEOTIDE SEQUENCE [LARGE SCALE GENOMIC DNA]</scope>
    <source>
        <strain evidence="3">cv. AL8/78</strain>
    </source>
</reference>
<feature type="region of interest" description="Disordered" evidence="1">
    <location>
        <begin position="66"/>
        <end position="92"/>
    </location>
</feature>
<evidence type="ECO:0000313" key="3">
    <source>
        <dbReference type="Proteomes" id="UP000015105"/>
    </source>
</evidence>
<dbReference type="Proteomes" id="UP000015105">
    <property type="component" value="Chromosome 4D"/>
</dbReference>
<sequence length="92" mass="9974">KKNGSDIARVARVPDPLARARVPHAAAATTWCSSTFPASRALGFLALQPPQPQHARALFQQVDERAATKEPDGDGENIDDRRMGEDINALIE</sequence>
<proteinExistence type="predicted"/>
<feature type="compositionally biased region" description="Basic and acidic residues" evidence="1">
    <location>
        <begin position="66"/>
        <end position="85"/>
    </location>
</feature>
<reference evidence="3" key="2">
    <citation type="journal article" date="2017" name="Nat. Plants">
        <title>The Aegilops tauschii genome reveals multiple impacts of transposons.</title>
        <authorList>
            <person name="Zhao G."/>
            <person name="Zou C."/>
            <person name="Li K."/>
            <person name="Wang K."/>
            <person name="Li T."/>
            <person name="Gao L."/>
            <person name="Zhang X."/>
            <person name="Wang H."/>
            <person name="Yang Z."/>
            <person name="Liu X."/>
            <person name="Jiang W."/>
            <person name="Mao L."/>
            <person name="Kong X."/>
            <person name="Jiao Y."/>
            <person name="Jia J."/>
        </authorList>
    </citation>
    <scope>NUCLEOTIDE SEQUENCE [LARGE SCALE GENOMIC DNA]</scope>
    <source>
        <strain evidence="3">cv. AL8/78</strain>
    </source>
</reference>
<reference evidence="2" key="4">
    <citation type="submission" date="2019-03" db="UniProtKB">
        <authorList>
            <consortium name="EnsemblPlants"/>
        </authorList>
    </citation>
    <scope>IDENTIFICATION</scope>
</reference>
<reference evidence="2" key="5">
    <citation type="journal article" date="2021" name="G3 (Bethesda)">
        <title>Aegilops tauschii genome assembly Aet v5.0 features greater sequence contiguity and improved annotation.</title>
        <authorList>
            <person name="Wang L."/>
            <person name="Zhu T."/>
            <person name="Rodriguez J.C."/>
            <person name="Deal K.R."/>
            <person name="Dubcovsky J."/>
            <person name="McGuire P.E."/>
            <person name="Lux T."/>
            <person name="Spannagl M."/>
            <person name="Mayer K.F.X."/>
            <person name="Baldrich P."/>
            <person name="Meyers B.C."/>
            <person name="Huo N."/>
            <person name="Gu Y.Q."/>
            <person name="Zhou H."/>
            <person name="Devos K.M."/>
            <person name="Bennetzen J.L."/>
            <person name="Unver T."/>
            <person name="Budak H."/>
            <person name="Gulick P.J."/>
            <person name="Galiba G."/>
            <person name="Kalapos B."/>
            <person name="Nelson D.R."/>
            <person name="Li P."/>
            <person name="You F.M."/>
            <person name="Luo M.C."/>
            <person name="Dvorak J."/>
        </authorList>
    </citation>
    <scope>NUCLEOTIDE SEQUENCE [LARGE SCALE GENOMIC DNA]</scope>
    <source>
        <strain evidence="2">cv. AL8/78</strain>
    </source>
</reference>
<reference evidence="2" key="3">
    <citation type="journal article" date="2017" name="Nature">
        <title>Genome sequence of the progenitor of the wheat D genome Aegilops tauschii.</title>
        <authorList>
            <person name="Luo M.C."/>
            <person name="Gu Y.Q."/>
            <person name="Puiu D."/>
            <person name="Wang H."/>
            <person name="Twardziok S.O."/>
            <person name="Deal K.R."/>
            <person name="Huo N."/>
            <person name="Zhu T."/>
            <person name="Wang L."/>
            <person name="Wang Y."/>
            <person name="McGuire P.E."/>
            <person name="Liu S."/>
            <person name="Long H."/>
            <person name="Ramasamy R.K."/>
            <person name="Rodriguez J.C."/>
            <person name="Van S.L."/>
            <person name="Yuan L."/>
            <person name="Wang Z."/>
            <person name="Xia Z."/>
            <person name="Xiao L."/>
            <person name="Anderson O.D."/>
            <person name="Ouyang S."/>
            <person name="Liang Y."/>
            <person name="Zimin A.V."/>
            <person name="Pertea G."/>
            <person name="Qi P."/>
            <person name="Bennetzen J.L."/>
            <person name="Dai X."/>
            <person name="Dawson M.W."/>
            <person name="Muller H.G."/>
            <person name="Kugler K."/>
            <person name="Rivarola-Duarte L."/>
            <person name="Spannagl M."/>
            <person name="Mayer K.F.X."/>
            <person name="Lu F.H."/>
            <person name="Bevan M.W."/>
            <person name="Leroy P."/>
            <person name="Li P."/>
            <person name="You F.M."/>
            <person name="Sun Q."/>
            <person name="Liu Z."/>
            <person name="Lyons E."/>
            <person name="Wicker T."/>
            <person name="Salzberg S.L."/>
            <person name="Devos K.M."/>
            <person name="Dvorak J."/>
        </authorList>
    </citation>
    <scope>NUCLEOTIDE SEQUENCE [LARGE SCALE GENOMIC DNA]</scope>
    <source>
        <strain evidence="2">cv. AL8/78</strain>
    </source>
</reference>
<dbReference type="Gramene" id="AET4Gv20309600.9">
    <property type="protein sequence ID" value="AET4Gv20309600.9"/>
    <property type="gene ID" value="AET4Gv20309600"/>
</dbReference>
<evidence type="ECO:0000313" key="2">
    <source>
        <dbReference type="EnsemblPlants" id="AET4Gv20309600.9"/>
    </source>
</evidence>
<organism evidence="2 3">
    <name type="scientific">Aegilops tauschii subsp. strangulata</name>
    <name type="common">Goatgrass</name>
    <dbReference type="NCBI Taxonomy" id="200361"/>
    <lineage>
        <taxon>Eukaryota</taxon>
        <taxon>Viridiplantae</taxon>
        <taxon>Streptophyta</taxon>
        <taxon>Embryophyta</taxon>
        <taxon>Tracheophyta</taxon>
        <taxon>Spermatophyta</taxon>
        <taxon>Magnoliopsida</taxon>
        <taxon>Liliopsida</taxon>
        <taxon>Poales</taxon>
        <taxon>Poaceae</taxon>
        <taxon>BOP clade</taxon>
        <taxon>Pooideae</taxon>
        <taxon>Triticodae</taxon>
        <taxon>Triticeae</taxon>
        <taxon>Triticinae</taxon>
        <taxon>Aegilops</taxon>
    </lineage>
</organism>
<evidence type="ECO:0000256" key="1">
    <source>
        <dbReference type="SAM" id="MobiDB-lite"/>
    </source>
</evidence>